<dbReference type="EMBL" id="CP039353">
    <property type="protein sequence ID" value="QCE05197.1"/>
    <property type="molecule type" value="Genomic_DNA"/>
</dbReference>
<protein>
    <submittedName>
        <fullName evidence="1">Uncharacterized protein</fullName>
    </submittedName>
</protein>
<sequence length="65" mass="7382">MRAVSAFPSTSQHVAQNDTVLARRNPYPSTYLNRFSEGSLKFEGNECKAHRINVVSRLFPRTQIS</sequence>
<proteinExistence type="predicted"/>
<dbReference type="AlphaFoldDB" id="A0A4D6MZG6"/>
<name>A0A4D6MZG6_VIGUN</name>
<reference evidence="1 2" key="1">
    <citation type="submission" date="2019-04" db="EMBL/GenBank/DDBJ databases">
        <title>An improved genome assembly and genetic linkage map for asparagus bean, Vigna unguiculata ssp. sesquipedialis.</title>
        <authorList>
            <person name="Xia Q."/>
            <person name="Zhang R."/>
            <person name="Dong Y."/>
        </authorList>
    </citation>
    <scope>NUCLEOTIDE SEQUENCE [LARGE SCALE GENOMIC DNA]</scope>
    <source>
        <tissue evidence="1">Leaf</tissue>
    </source>
</reference>
<evidence type="ECO:0000313" key="2">
    <source>
        <dbReference type="Proteomes" id="UP000501690"/>
    </source>
</evidence>
<organism evidence="1 2">
    <name type="scientific">Vigna unguiculata</name>
    <name type="common">Cowpea</name>
    <dbReference type="NCBI Taxonomy" id="3917"/>
    <lineage>
        <taxon>Eukaryota</taxon>
        <taxon>Viridiplantae</taxon>
        <taxon>Streptophyta</taxon>
        <taxon>Embryophyta</taxon>
        <taxon>Tracheophyta</taxon>
        <taxon>Spermatophyta</taxon>
        <taxon>Magnoliopsida</taxon>
        <taxon>eudicotyledons</taxon>
        <taxon>Gunneridae</taxon>
        <taxon>Pentapetalae</taxon>
        <taxon>rosids</taxon>
        <taxon>fabids</taxon>
        <taxon>Fabales</taxon>
        <taxon>Fabaceae</taxon>
        <taxon>Papilionoideae</taxon>
        <taxon>50 kb inversion clade</taxon>
        <taxon>NPAAA clade</taxon>
        <taxon>indigoferoid/millettioid clade</taxon>
        <taxon>Phaseoleae</taxon>
        <taxon>Vigna</taxon>
    </lineage>
</organism>
<evidence type="ECO:0000313" key="1">
    <source>
        <dbReference type="EMBL" id="QCE05197.1"/>
    </source>
</evidence>
<keyword evidence="2" id="KW-1185">Reference proteome</keyword>
<accession>A0A4D6MZG6</accession>
<gene>
    <name evidence="1" type="ORF">DEO72_LG9g198</name>
</gene>
<dbReference type="Proteomes" id="UP000501690">
    <property type="component" value="Linkage Group LG9"/>
</dbReference>